<evidence type="ECO:0000313" key="9">
    <source>
        <dbReference type="Proteomes" id="UP001265550"/>
    </source>
</evidence>
<evidence type="ECO:0000256" key="5">
    <source>
        <dbReference type="ARBA" id="ARBA00022837"/>
    </source>
</evidence>
<keyword evidence="5" id="KW-0106">Calcium</keyword>
<keyword evidence="9" id="KW-1185">Reference proteome</keyword>
<evidence type="ECO:0000256" key="6">
    <source>
        <dbReference type="ARBA" id="ARBA00023263"/>
    </source>
</evidence>
<keyword evidence="6" id="KW-0281">Fimbrium</keyword>
<sequence>MLVAGKDHRFFYEAYNDASDIDGDGVLDVRYKPSITYFGLFNSELCYTHNNDATNSGRFRPVATTTAADAYRCTQPSTPDRWSGNWLNYVTTSRIDAMRVVLYGGAREVDSTSSTILRRAYIPQDAHSWAKEYTSATVDGYRISDYTPLAQPATNRRHFFGNLTANAGTNCATLDNCSNLPPLLSVVTDSNRRVWEWASKERPVLDGSHGGTRTDRTVRVEACRTGFTGGCKLYPNGQYKPVGLLHEYGENNSMLFGMLSGSYDNSMAGGRLRKVISSFADEVNASTGQFTANATIVRTFDRLRIRDYNNGNTSQQYRGGWVTTRAPNVGEFPDWGNPIGEMMYESLRYFAGRGSATTAFMGSTTVDAEVGLSNATWDDPYSANSGAARAPMCARGNMLVISDINVSYDSDQVPGALTPTFAPSTVTGDLSGFNALTEADNITSREPGVPGNRFIGQSGGVFDSAPSPKQVNSLGNIRGLAPEEPTKQGSYYSASVAAFGKRSDLRTDLAGRQSVDSFVVALASPLPRIEVPMANDRRITLVPFAKSVSGSGISNAKGAYQPTNQIVDLYVEEIVNSGAADANPAVNGGRYYAKFRINYEDVEQGADHDMDAIVEYTISANANNTVTVTLRPIYQAGGIQHRMGYIISGTSADGVYLEVQDESDTTPYFLNTPPGQLPGYCDRTTVPSACNRLPYLGASSGGDTATRTFSPGTATGATLLKDPLWYAAKWGGMVDSNSNHLPDLNSEWDADGDGVPDTYFLVQNPLKLKESLKKTLDNIAARSSSASNVSANSTSISSSSRLYQAVFNTQRWSGDLVAYPATVNGVGTTPSWQAGLAMPAWNERNIFMRTSDSSTVRLSNFGSLSVSDQAALGSSTVLEYLMGRRTAEVQNGGALRDRGSALGDIVHSSPYYDRNTDVVYVGANDGMLHAFRGNDGRELFAFAPRQSVSRLRSLSATGYVHDYYVDGDVVVSDRSAASNNNSYLYSLLGRGGKGLFSLNVTAPSTFGTSSFLWEYTPAGSTAAAADANLGKMLGRPTIARLNNGRLGVIVGNGYDSTSQRAVLYIFIINADGTLNRVRQIDTLVAGDNGLAGPGIYDANNDGTADYVFAGDLHGNVWKFDLTSNDPDSWHVAYSGAPLFQARDHTGAAQPITAPMNAIVNTQNGDPNRNRVFVFFGTGSYFKNGDTSDRQRQTWYGVMGDVLTPINSSRAAGALRARTITATGVVGGLASRTFSTAAPNDMVGMSGWYMDFTTPVDGERITTGAKVVNFAVPGLTVSSMYPVPDDPCVPGGRGYLNVVSPFSGAAFTLGLLDINRDNNFSNDTLTAANGTVGYIGSVDLGVGIPTEALPMGAPGRVIIFIGGSGDTGSGTGGATDPATTGGLIKHLTGLGATALKGRISWREIVRD</sequence>
<evidence type="ECO:0000256" key="4">
    <source>
        <dbReference type="ARBA" id="ARBA00022723"/>
    </source>
</evidence>
<dbReference type="Proteomes" id="UP001265550">
    <property type="component" value="Unassembled WGS sequence"/>
</dbReference>
<gene>
    <name evidence="8" type="ORF">J2X09_000449</name>
</gene>
<dbReference type="EMBL" id="JAVDWE010000001">
    <property type="protein sequence ID" value="MDR7092726.1"/>
    <property type="molecule type" value="Genomic_DNA"/>
</dbReference>
<dbReference type="SUPFAM" id="SSF50998">
    <property type="entry name" value="Quinoprotein alcohol dehydrogenase-like"/>
    <property type="match status" value="1"/>
</dbReference>
<evidence type="ECO:0000256" key="3">
    <source>
        <dbReference type="ARBA" id="ARBA00022558"/>
    </source>
</evidence>
<reference evidence="8 9" key="1">
    <citation type="submission" date="2023-07" db="EMBL/GenBank/DDBJ databases">
        <title>Sorghum-associated microbial communities from plants grown in Nebraska, USA.</title>
        <authorList>
            <person name="Schachtman D."/>
        </authorList>
    </citation>
    <scope>NUCLEOTIDE SEQUENCE [LARGE SCALE GENOMIC DNA]</scope>
    <source>
        <strain evidence="8 9">BE240</strain>
    </source>
</reference>
<keyword evidence="4" id="KW-0479">Metal-binding</keyword>
<comment type="caution">
    <text evidence="8">The sequence shown here is derived from an EMBL/GenBank/DDBJ whole genome shotgun (WGS) entry which is preliminary data.</text>
</comment>
<proteinExistence type="inferred from homology"/>
<dbReference type="InterPro" id="IPR011047">
    <property type="entry name" value="Quinoprotein_ADH-like_sf"/>
</dbReference>
<organism evidence="8 9">
    <name type="scientific">Hydrogenophaga laconesensis</name>
    <dbReference type="NCBI Taxonomy" id="1805971"/>
    <lineage>
        <taxon>Bacteria</taxon>
        <taxon>Pseudomonadati</taxon>
        <taxon>Pseudomonadota</taxon>
        <taxon>Betaproteobacteria</taxon>
        <taxon>Burkholderiales</taxon>
        <taxon>Comamonadaceae</taxon>
        <taxon>Hydrogenophaga</taxon>
    </lineage>
</organism>
<evidence type="ECO:0000256" key="1">
    <source>
        <dbReference type="ARBA" id="ARBA00004561"/>
    </source>
</evidence>
<evidence type="ECO:0000256" key="2">
    <source>
        <dbReference type="ARBA" id="ARBA00008387"/>
    </source>
</evidence>
<evidence type="ECO:0000313" key="8">
    <source>
        <dbReference type="EMBL" id="MDR7092726.1"/>
    </source>
</evidence>
<dbReference type="Pfam" id="PF05567">
    <property type="entry name" value="T4P_PilY1"/>
    <property type="match status" value="1"/>
</dbReference>
<dbReference type="InterPro" id="IPR008707">
    <property type="entry name" value="B-propeller_PilY1"/>
</dbReference>
<keyword evidence="3" id="KW-1029">Fimbrium biogenesis</keyword>
<evidence type="ECO:0000259" key="7">
    <source>
        <dbReference type="Pfam" id="PF05567"/>
    </source>
</evidence>
<accession>A0ABU1V5J1</accession>
<name>A0ABU1V5J1_9BURK</name>
<feature type="domain" description="PilY1 beta-propeller" evidence="7">
    <location>
        <begin position="916"/>
        <end position="1200"/>
    </location>
</feature>
<comment type="subcellular location">
    <subcellularLocation>
        <location evidence="1">Fimbrium</location>
    </subcellularLocation>
</comment>
<comment type="similarity">
    <text evidence="2">Belongs to the PilY1 family.</text>
</comment>
<protein>
    <submittedName>
        <fullName evidence="8">Type IV pilus assembly protein PilY1</fullName>
    </submittedName>
</protein>